<evidence type="ECO:0000313" key="3">
    <source>
        <dbReference type="Proteomes" id="UP000276133"/>
    </source>
</evidence>
<feature type="region of interest" description="Disordered" evidence="1">
    <location>
        <begin position="130"/>
        <end position="153"/>
    </location>
</feature>
<protein>
    <submittedName>
        <fullName evidence="2">Uncharacterized protein</fullName>
    </submittedName>
</protein>
<keyword evidence="3" id="KW-1185">Reference proteome</keyword>
<dbReference type="EMBL" id="REGN01000506">
    <property type="protein sequence ID" value="RNA41413.1"/>
    <property type="molecule type" value="Genomic_DNA"/>
</dbReference>
<comment type="caution">
    <text evidence="2">The sequence shown here is derived from an EMBL/GenBank/DDBJ whole genome shotgun (WGS) entry which is preliminary data.</text>
</comment>
<sequence length="259" mass="30525">MHFYFETYYIGNLKKNSLIIRKVPSFPILSWNCHDKVLDGRQRTNNTLEAWRLAFENDVGKHSTVNKLVEQFRLEQKNTDILYTQLMAGDQYEKTFNSKLKEKKIKNIVDRSYSFDTFVETALFLLDEKQETKQSQRRTSTSQPNPKPYQSSDNAALRSLLKSKSYQLPQDTNRINRLNEIRAECLEYLDFIEEITNRQKSTQAFWSDAFIKRFFSICGLASDKRSTNMNSETLIDMVLMRVNIDLKEYRSTLPVIHID</sequence>
<evidence type="ECO:0000256" key="1">
    <source>
        <dbReference type="SAM" id="MobiDB-lite"/>
    </source>
</evidence>
<evidence type="ECO:0000313" key="2">
    <source>
        <dbReference type="EMBL" id="RNA41413.1"/>
    </source>
</evidence>
<proteinExistence type="predicted"/>
<dbReference type="AlphaFoldDB" id="A0A3M7T022"/>
<gene>
    <name evidence="2" type="ORF">BpHYR1_033853</name>
</gene>
<organism evidence="2 3">
    <name type="scientific">Brachionus plicatilis</name>
    <name type="common">Marine rotifer</name>
    <name type="synonym">Brachionus muelleri</name>
    <dbReference type="NCBI Taxonomy" id="10195"/>
    <lineage>
        <taxon>Eukaryota</taxon>
        <taxon>Metazoa</taxon>
        <taxon>Spiralia</taxon>
        <taxon>Gnathifera</taxon>
        <taxon>Rotifera</taxon>
        <taxon>Eurotatoria</taxon>
        <taxon>Monogononta</taxon>
        <taxon>Pseudotrocha</taxon>
        <taxon>Ploima</taxon>
        <taxon>Brachionidae</taxon>
        <taxon>Brachionus</taxon>
    </lineage>
</organism>
<name>A0A3M7T022_BRAPC</name>
<dbReference type="Proteomes" id="UP000276133">
    <property type="component" value="Unassembled WGS sequence"/>
</dbReference>
<reference evidence="2 3" key="1">
    <citation type="journal article" date="2018" name="Sci. Rep.">
        <title>Genomic signatures of local adaptation to the degree of environmental predictability in rotifers.</title>
        <authorList>
            <person name="Franch-Gras L."/>
            <person name="Hahn C."/>
            <person name="Garcia-Roger E.M."/>
            <person name="Carmona M.J."/>
            <person name="Serra M."/>
            <person name="Gomez A."/>
        </authorList>
    </citation>
    <scope>NUCLEOTIDE SEQUENCE [LARGE SCALE GENOMIC DNA]</scope>
    <source>
        <strain evidence="2">HYR1</strain>
    </source>
</reference>
<accession>A0A3M7T022</accession>
<feature type="compositionally biased region" description="Polar residues" evidence="1">
    <location>
        <begin position="137"/>
        <end position="153"/>
    </location>
</feature>